<proteinExistence type="predicted"/>
<evidence type="ECO:0000313" key="1">
    <source>
        <dbReference type="EMBL" id="CCI14290.1"/>
    </source>
</evidence>
<gene>
    <name evidence="1" type="ORF">MICAE_2450032</name>
</gene>
<evidence type="ECO:0000313" key="2">
    <source>
        <dbReference type="Proteomes" id="UP000003273"/>
    </source>
</evidence>
<reference evidence="1 2" key="1">
    <citation type="submission" date="2012-04" db="EMBL/GenBank/DDBJ databases">
        <authorList>
            <person name="Genoscope - CEA"/>
        </authorList>
    </citation>
    <scope>NUCLEOTIDE SEQUENCE [LARGE SCALE GENOMIC DNA]</scope>
    <source>
        <strain evidence="1 2">9806</strain>
    </source>
</reference>
<sequence>MSVFLQMWDTPDFDCMKLRYSSYQLSVISYQLSVISYQLSVLNSSFPLSLH</sequence>
<organism evidence="1 2">
    <name type="scientific">Microcystis aeruginosa PCC 9806</name>
    <dbReference type="NCBI Taxonomy" id="1160282"/>
    <lineage>
        <taxon>Bacteria</taxon>
        <taxon>Bacillati</taxon>
        <taxon>Cyanobacteriota</taxon>
        <taxon>Cyanophyceae</taxon>
        <taxon>Oscillatoriophycideae</taxon>
        <taxon>Chroococcales</taxon>
        <taxon>Microcystaceae</taxon>
        <taxon>Microcystis</taxon>
    </lineage>
</organism>
<protein>
    <submittedName>
        <fullName evidence="1">Uncharacterized protein</fullName>
    </submittedName>
</protein>
<dbReference type="HOGENOM" id="CLU_3100801_0_0_3"/>
<dbReference type="AlphaFoldDB" id="I4GWW6"/>
<dbReference type="Proteomes" id="UP000003273">
    <property type="component" value="Unassembled WGS sequence"/>
</dbReference>
<name>I4GWW6_MICAE</name>
<comment type="caution">
    <text evidence="1">The sequence shown here is derived from an EMBL/GenBank/DDBJ whole genome shotgun (WGS) entry which is preliminary data.</text>
</comment>
<dbReference type="EMBL" id="CAIL01000163">
    <property type="protein sequence ID" value="CCI14290.1"/>
    <property type="molecule type" value="Genomic_DNA"/>
</dbReference>
<accession>I4GWW6</accession>